<proteinExistence type="predicted"/>
<dbReference type="Proteomes" id="UP000319852">
    <property type="component" value="Chromosome"/>
</dbReference>
<evidence type="ECO:0000313" key="1">
    <source>
        <dbReference type="EMBL" id="QDS98954.1"/>
    </source>
</evidence>
<dbReference type="AlphaFoldDB" id="A0A517MVP3"/>
<sequence length="132" mass="15188">MSNTKAAMLAILFKQESYQLIGACFEVYNQMGHGFLEPVYQECLELEFGLQKVSFAAQPKLKLEYKDNELEAICKPDFVCYEKIIIEIKAISEFHDVHRAQVHNYLKATGYRLGLLVNFGSASKLKYERIVK</sequence>
<evidence type="ECO:0000313" key="2">
    <source>
        <dbReference type="Proteomes" id="UP000319852"/>
    </source>
</evidence>
<evidence type="ECO:0008006" key="3">
    <source>
        <dbReference type="Google" id="ProtNLM"/>
    </source>
</evidence>
<keyword evidence="2" id="KW-1185">Reference proteome</keyword>
<dbReference type="RefSeq" id="WP_218932485.1">
    <property type="nucleotide sequence ID" value="NZ_CP036263.1"/>
</dbReference>
<reference evidence="1 2" key="1">
    <citation type="submission" date="2019-02" db="EMBL/GenBank/DDBJ databases">
        <title>Deep-cultivation of Planctomycetes and their phenomic and genomic characterization uncovers novel biology.</title>
        <authorList>
            <person name="Wiegand S."/>
            <person name="Jogler M."/>
            <person name="Boedeker C."/>
            <person name="Pinto D."/>
            <person name="Vollmers J."/>
            <person name="Rivas-Marin E."/>
            <person name="Kohn T."/>
            <person name="Peeters S.H."/>
            <person name="Heuer A."/>
            <person name="Rast P."/>
            <person name="Oberbeckmann S."/>
            <person name="Bunk B."/>
            <person name="Jeske O."/>
            <person name="Meyerdierks A."/>
            <person name="Storesund J.E."/>
            <person name="Kallscheuer N."/>
            <person name="Luecker S."/>
            <person name="Lage O.M."/>
            <person name="Pohl T."/>
            <person name="Merkel B.J."/>
            <person name="Hornburger P."/>
            <person name="Mueller R.-W."/>
            <person name="Bruemmer F."/>
            <person name="Labrenz M."/>
            <person name="Spormann A.M."/>
            <person name="Op den Camp H."/>
            <person name="Overmann J."/>
            <person name="Amann R."/>
            <person name="Jetten M.S.M."/>
            <person name="Mascher T."/>
            <person name="Medema M.H."/>
            <person name="Devos D.P."/>
            <person name="Kaster A.-K."/>
            <person name="Ovreas L."/>
            <person name="Rohde M."/>
            <person name="Galperin M.Y."/>
            <person name="Jogler C."/>
        </authorList>
    </citation>
    <scope>NUCLEOTIDE SEQUENCE [LARGE SCALE GENOMIC DNA]</scope>
    <source>
        <strain evidence="1 2">HG15A2</strain>
    </source>
</reference>
<accession>A0A517MVP3</accession>
<dbReference type="EMBL" id="CP036263">
    <property type="protein sequence ID" value="QDS98954.1"/>
    <property type="molecule type" value="Genomic_DNA"/>
</dbReference>
<name>A0A517MVP3_9BACT</name>
<gene>
    <name evidence="1" type="ORF">HG15A2_22420</name>
</gene>
<organism evidence="1 2">
    <name type="scientific">Adhaeretor mobilis</name>
    <dbReference type="NCBI Taxonomy" id="1930276"/>
    <lineage>
        <taxon>Bacteria</taxon>
        <taxon>Pseudomonadati</taxon>
        <taxon>Planctomycetota</taxon>
        <taxon>Planctomycetia</taxon>
        <taxon>Pirellulales</taxon>
        <taxon>Lacipirellulaceae</taxon>
        <taxon>Adhaeretor</taxon>
    </lineage>
</organism>
<dbReference type="InterPro" id="IPR026350">
    <property type="entry name" value="GxxExxY"/>
</dbReference>
<dbReference type="NCBIfam" id="TIGR04256">
    <property type="entry name" value="GxxExxY"/>
    <property type="match status" value="1"/>
</dbReference>
<dbReference type="KEGG" id="amob:HG15A2_22420"/>
<protein>
    <recommendedName>
        <fullName evidence="3">GxxExxY protein</fullName>
    </recommendedName>
</protein>
<dbReference type="Pfam" id="PF13366">
    <property type="entry name" value="PDDEXK_3"/>
    <property type="match status" value="1"/>
</dbReference>